<proteinExistence type="predicted"/>
<accession>A0A9X3QYL0</accession>
<dbReference type="AlphaFoldDB" id="A0A9X3QYL0"/>
<reference evidence="1" key="1">
    <citation type="submission" date="2022-12" db="EMBL/GenBank/DDBJ databases">
        <title>Draft genome sequences of 22 rhizogenic Agrobacterium biovar 1 strains, the causative agent of hairy root disease.</title>
        <authorList>
            <person name="Kim N."/>
            <person name="Vargas P."/>
            <person name="Rediers H."/>
        </authorList>
    </citation>
    <scope>NUCLEOTIDE SEQUENCE</scope>
    <source>
        <strain evidence="1">ST15.13.006</strain>
    </source>
</reference>
<gene>
    <name evidence="1" type="ORF">O9X88_02240</name>
</gene>
<evidence type="ECO:0000313" key="1">
    <source>
        <dbReference type="EMBL" id="MCZ7936354.1"/>
    </source>
</evidence>
<comment type="caution">
    <text evidence="1">The sequence shown here is derived from an EMBL/GenBank/DDBJ whole genome shotgun (WGS) entry which is preliminary data.</text>
</comment>
<protein>
    <submittedName>
        <fullName evidence="1">Uncharacterized protein</fullName>
    </submittedName>
</protein>
<organism evidence="1 2">
    <name type="scientific">Agrobacterium salinitolerans</name>
    <dbReference type="NCBI Taxonomy" id="1183413"/>
    <lineage>
        <taxon>Bacteria</taxon>
        <taxon>Pseudomonadati</taxon>
        <taxon>Pseudomonadota</taxon>
        <taxon>Alphaproteobacteria</taxon>
        <taxon>Hyphomicrobiales</taxon>
        <taxon>Rhizobiaceae</taxon>
        <taxon>Rhizobium/Agrobacterium group</taxon>
        <taxon>Agrobacterium</taxon>
    </lineage>
</organism>
<name>A0A9X3QYL0_9HYPH</name>
<dbReference type="EMBL" id="JAPZLR010000001">
    <property type="protein sequence ID" value="MCZ7936354.1"/>
    <property type="molecule type" value="Genomic_DNA"/>
</dbReference>
<dbReference type="RefSeq" id="WP_269834523.1">
    <property type="nucleotide sequence ID" value="NZ_JAPZLR010000001.1"/>
</dbReference>
<sequence>MVKHTLFGIFMLVTGASNGHAEECWSLLNTPDWPNIRTAIEQIKICEVLPGGPNRTRRSEATQIDICSAPQGFRVKSRMETTCATSDAAFIRFSVSGTISPDVTVDVGACRITSLDVDISGDVGKYLTNLGLLQPVLLGWAQGQLNRLCGKS</sequence>
<evidence type="ECO:0000313" key="2">
    <source>
        <dbReference type="Proteomes" id="UP001151018"/>
    </source>
</evidence>
<dbReference type="Proteomes" id="UP001151018">
    <property type="component" value="Unassembled WGS sequence"/>
</dbReference>